<comment type="subcellular location">
    <subcellularLocation>
        <location evidence="6">Cell membrane</location>
        <topology evidence="6">Multi-pass membrane protein</topology>
    </subcellularLocation>
    <subcellularLocation>
        <location evidence="1">Membrane</location>
        <topology evidence="1">Multi-pass membrane protein</topology>
    </subcellularLocation>
</comment>
<feature type="transmembrane region" description="Helical" evidence="6">
    <location>
        <begin position="131"/>
        <end position="151"/>
    </location>
</feature>
<evidence type="ECO:0000313" key="7">
    <source>
        <dbReference type="EMBL" id="AKS42917.1"/>
    </source>
</evidence>
<keyword evidence="4 6" id="KW-1133">Transmembrane helix</keyword>
<dbReference type="AlphaFoldDB" id="A0A0K0XZ59"/>
<protein>
    <recommendedName>
        <fullName evidence="6">Probable membrane transporter protein</fullName>
    </recommendedName>
</protein>
<evidence type="ECO:0000256" key="4">
    <source>
        <dbReference type="ARBA" id="ARBA00022989"/>
    </source>
</evidence>
<proteinExistence type="inferred from homology"/>
<keyword evidence="3 6" id="KW-0812">Transmembrane</keyword>
<comment type="similarity">
    <text evidence="2 6">Belongs to the 4-toluene sulfonate uptake permease (TSUP) (TC 2.A.102) family.</text>
</comment>
<name>A0A0K0XZ59_9GAMM</name>
<gene>
    <name evidence="7" type="ORF">WM2015_2559</name>
</gene>
<sequence length="257" mass="26164">MLLIVGAVAGVLAGLLGIGGGLVIVPALVVLLGRYSLPADALMAVAVASALASMLLTSASAIGFHLRRRAIDPQVIARLAPAVTLGALGGAWLATWLDGVVLSRVFAVVAALIGLRMLLARPRSAPDREPAPRAWWLAGPLIGAVSAMIGIGGGSFNVPYLIYNGYSTVRAVAMASTCGWLIGLGGTITFLITAPPAGDTPWLIGYVHWPAALLIGLGGAASAPLGVALAHRLPARRLARIFGIVLILVALRMGLVG</sequence>
<feature type="transmembrane region" description="Helical" evidence="6">
    <location>
        <begin position="41"/>
        <end position="64"/>
    </location>
</feature>
<dbReference type="KEGG" id="wma:WM2015_2559"/>
<feature type="transmembrane region" description="Helical" evidence="6">
    <location>
        <begin position="237"/>
        <end position="255"/>
    </location>
</feature>
<dbReference type="PANTHER" id="PTHR43483:SF3">
    <property type="entry name" value="MEMBRANE TRANSPORTER PROTEIN HI_0806-RELATED"/>
    <property type="match status" value="1"/>
</dbReference>
<dbReference type="GO" id="GO:0005886">
    <property type="term" value="C:plasma membrane"/>
    <property type="evidence" value="ECO:0007669"/>
    <property type="project" value="UniProtKB-SubCell"/>
</dbReference>
<organism evidence="7 8">
    <name type="scientific">Wenzhouxiangella marina</name>
    <dbReference type="NCBI Taxonomy" id="1579979"/>
    <lineage>
        <taxon>Bacteria</taxon>
        <taxon>Pseudomonadati</taxon>
        <taxon>Pseudomonadota</taxon>
        <taxon>Gammaproteobacteria</taxon>
        <taxon>Chromatiales</taxon>
        <taxon>Wenzhouxiangellaceae</taxon>
        <taxon>Wenzhouxiangella</taxon>
    </lineage>
</organism>
<dbReference type="OrthoDB" id="457670at2"/>
<evidence type="ECO:0000256" key="6">
    <source>
        <dbReference type="RuleBase" id="RU363041"/>
    </source>
</evidence>
<dbReference type="EMBL" id="CP012154">
    <property type="protein sequence ID" value="AKS42917.1"/>
    <property type="molecule type" value="Genomic_DNA"/>
</dbReference>
<evidence type="ECO:0000256" key="2">
    <source>
        <dbReference type="ARBA" id="ARBA00009142"/>
    </source>
</evidence>
<reference evidence="7 8" key="1">
    <citation type="submission" date="2015-07" db="EMBL/GenBank/DDBJ databases">
        <authorList>
            <person name="Noorani M."/>
        </authorList>
    </citation>
    <scope>NUCLEOTIDE SEQUENCE [LARGE SCALE GENOMIC DNA]</scope>
    <source>
        <strain evidence="7 8">KCTC 42284</strain>
    </source>
</reference>
<evidence type="ECO:0000256" key="3">
    <source>
        <dbReference type="ARBA" id="ARBA00022692"/>
    </source>
</evidence>
<evidence type="ECO:0000256" key="1">
    <source>
        <dbReference type="ARBA" id="ARBA00004141"/>
    </source>
</evidence>
<dbReference type="Pfam" id="PF01925">
    <property type="entry name" value="TauE"/>
    <property type="match status" value="1"/>
</dbReference>
<evidence type="ECO:0000313" key="8">
    <source>
        <dbReference type="Proteomes" id="UP000066624"/>
    </source>
</evidence>
<dbReference type="RefSeq" id="WP_156201183.1">
    <property type="nucleotide sequence ID" value="NZ_CP012154.1"/>
</dbReference>
<dbReference type="Proteomes" id="UP000066624">
    <property type="component" value="Chromosome"/>
</dbReference>
<dbReference type="PANTHER" id="PTHR43483">
    <property type="entry name" value="MEMBRANE TRANSPORTER PROTEIN HI_0806-RELATED"/>
    <property type="match status" value="1"/>
</dbReference>
<feature type="transmembrane region" description="Helical" evidence="6">
    <location>
        <begin position="206"/>
        <end position="231"/>
    </location>
</feature>
<feature type="transmembrane region" description="Helical" evidence="6">
    <location>
        <begin position="7"/>
        <end position="29"/>
    </location>
</feature>
<dbReference type="InterPro" id="IPR002781">
    <property type="entry name" value="TM_pro_TauE-like"/>
</dbReference>
<dbReference type="STRING" id="1579979.WM2015_2559"/>
<keyword evidence="8" id="KW-1185">Reference proteome</keyword>
<keyword evidence="6" id="KW-1003">Cell membrane</keyword>
<accession>A0A0K0XZ59</accession>
<keyword evidence="5 6" id="KW-0472">Membrane</keyword>
<feature type="transmembrane region" description="Helical" evidence="6">
    <location>
        <begin position="171"/>
        <end position="194"/>
    </location>
</feature>
<feature type="transmembrane region" description="Helical" evidence="6">
    <location>
        <begin position="76"/>
        <end position="95"/>
    </location>
</feature>
<evidence type="ECO:0000256" key="5">
    <source>
        <dbReference type="ARBA" id="ARBA00023136"/>
    </source>
</evidence>